<evidence type="ECO:0000313" key="2">
    <source>
        <dbReference type="Proteomes" id="UP000179352"/>
    </source>
</evidence>
<proteinExistence type="predicted"/>
<name>A0A1F6WVP2_9BACT</name>
<dbReference type="STRING" id="1801770.A3A01_01100"/>
<evidence type="ECO:0008006" key="3">
    <source>
        <dbReference type="Google" id="ProtNLM"/>
    </source>
</evidence>
<gene>
    <name evidence="1" type="ORF">A3A01_01100</name>
</gene>
<dbReference type="EMBL" id="MFUU01000015">
    <property type="protein sequence ID" value="OGI85884.1"/>
    <property type="molecule type" value="Genomic_DNA"/>
</dbReference>
<dbReference type="Proteomes" id="UP000179352">
    <property type="component" value="Unassembled WGS sequence"/>
</dbReference>
<comment type="caution">
    <text evidence="1">The sequence shown here is derived from an EMBL/GenBank/DDBJ whole genome shotgun (WGS) entry which is preliminary data.</text>
</comment>
<protein>
    <recommendedName>
        <fullName evidence="3">Zinc-binding domain-containing protein</fullName>
    </recommendedName>
</protein>
<organism evidence="1 2">
    <name type="scientific">Candidatus Nomurabacteria bacterium RIFCSPLOWO2_01_FULL_39_17</name>
    <dbReference type="NCBI Taxonomy" id="1801770"/>
    <lineage>
        <taxon>Bacteria</taxon>
        <taxon>Candidatus Nomuraibacteriota</taxon>
    </lineage>
</organism>
<dbReference type="AlphaFoldDB" id="A0A1F6WVP2"/>
<sequence length="112" mass="13615">MKNETKICQNCKKNFTIESDDFGFYEKIKVPPPTFCPECRMQRRFTWRNERSLYHNKCIATGKNVVSGFSSDSGMIVYERDFWWSDKWDPMSFGVDYDFSKPFFLQFYHWRI</sequence>
<evidence type="ECO:0000313" key="1">
    <source>
        <dbReference type="EMBL" id="OGI85884.1"/>
    </source>
</evidence>
<reference evidence="1 2" key="1">
    <citation type="journal article" date="2016" name="Nat. Commun.">
        <title>Thousands of microbial genomes shed light on interconnected biogeochemical processes in an aquifer system.</title>
        <authorList>
            <person name="Anantharaman K."/>
            <person name="Brown C.T."/>
            <person name="Hug L.A."/>
            <person name="Sharon I."/>
            <person name="Castelle C.J."/>
            <person name="Probst A.J."/>
            <person name="Thomas B.C."/>
            <person name="Singh A."/>
            <person name="Wilkins M.J."/>
            <person name="Karaoz U."/>
            <person name="Brodie E.L."/>
            <person name="Williams K.H."/>
            <person name="Hubbard S.S."/>
            <person name="Banfield J.F."/>
        </authorList>
    </citation>
    <scope>NUCLEOTIDE SEQUENCE [LARGE SCALE GENOMIC DNA]</scope>
</reference>
<accession>A0A1F6WVP2</accession>